<protein>
    <submittedName>
        <fullName evidence="1">Uncharacterized protein</fullName>
    </submittedName>
</protein>
<organism evidence="1 2">
    <name type="scientific">Euphydryas editha</name>
    <name type="common">Edith's checkerspot</name>
    <dbReference type="NCBI Taxonomy" id="104508"/>
    <lineage>
        <taxon>Eukaryota</taxon>
        <taxon>Metazoa</taxon>
        <taxon>Ecdysozoa</taxon>
        <taxon>Arthropoda</taxon>
        <taxon>Hexapoda</taxon>
        <taxon>Insecta</taxon>
        <taxon>Pterygota</taxon>
        <taxon>Neoptera</taxon>
        <taxon>Endopterygota</taxon>
        <taxon>Lepidoptera</taxon>
        <taxon>Glossata</taxon>
        <taxon>Ditrysia</taxon>
        <taxon>Papilionoidea</taxon>
        <taxon>Nymphalidae</taxon>
        <taxon>Nymphalinae</taxon>
        <taxon>Euphydryas</taxon>
    </lineage>
</organism>
<dbReference type="EMBL" id="CAKOGL010000012">
    <property type="protein sequence ID" value="CAH2093025.1"/>
    <property type="molecule type" value="Genomic_DNA"/>
</dbReference>
<keyword evidence="2" id="KW-1185">Reference proteome</keyword>
<dbReference type="Proteomes" id="UP001153954">
    <property type="component" value="Unassembled WGS sequence"/>
</dbReference>
<evidence type="ECO:0000313" key="2">
    <source>
        <dbReference type="Proteomes" id="UP001153954"/>
    </source>
</evidence>
<accession>A0AAU9U162</accession>
<name>A0AAU9U162_EUPED</name>
<proteinExistence type="predicted"/>
<comment type="caution">
    <text evidence="1">The sequence shown here is derived from an EMBL/GenBank/DDBJ whole genome shotgun (WGS) entry which is preliminary data.</text>
</comment>
<gene>
    <name evidence="1" type="ORF">EEDITHA_LOCUS8730</name>
</gene>
<reference evidence="1" key="1">
    <citation type="submission" date="2022-03" db="EMBL/GenBank/DDBJ databases">
        <authorList>
            <person name="Tunstrom K."/>
        </authorList>
    </citation>
    <scope>NUCLEOTIDE SEQUENCE</scope>
</reference>
<dbReference type="AlphaFoldDB" id="A0AAU9U162"/>
<evidence type="ECO:0000313" key="1">
    <source>
        <dbReference type="EMBL" id="CAH2093025.1"/>
    </source>
</evidence>
<sequence>MNIVILHPDLILKAEPHGAAPHRTALLHTALAATQAARCRNVLTAPLRQSNRVGLALLALFPMLYKQLSGAAAAPHCLHPSPPRLPRAIVRCACGAAPEWSRTLRVAYHRIIYVGRRCGTAQAPYRSHTAPCGLALRALIYTIYLYSITTLSCF</sequence>